<protein>
    <recommendedName>
        <fullName evidence="3">Butirosin biosynthesis protein H N-terminal domain-containing protein</fullName>
    </recommendedName>
</protein>
<dbReference type="EMBL" id="RZNY01000023">
    <property type="protein sequence ID" value="RUT42923.1"/>
    <property type="molecule type" value="Genomic_DNA"/>
</dbReference>
<evidence type="ECO:0008006" key="3">
    <source>
        <dbReference type="Google" id="ProtNLM"/>
    </source>
</evidence>
<dbReference type="AlphaFoldDB" id="A0A433Y402"/>
<dbReference type="Proteomes" id="UP000279446">
    <property type="component" value="Unassembled WGS sequence"/>
</dbReference>
<reference evidence="1 2" key="1">
    <citation type="submission" date="2018-12" db="EMBL/GenBank/DDBJ databases">
        <authorList>
            <person name="Sun L."/>
            <person name="Chen Z."/>
        </authorList>
    </citation>
    <scope>NUCLEOTIDE SEQUENCE [LARGE SCALE GENOMIC DNA]</scope>
    <source>
        <strain evidence="1 2">DSM 15890</strain>
    </source>
</reference>
<evidence type="ECO:0000313" key="1">
    <source>
        <dbReference type="EMBL" id="RUT42923.1"/>
    </source>
</evidence>
<proteinExistence type="predicted"/>
<dbReference type="RefSeq" id="WP_127194115.1">
    <property type="nucleotide sequence ID" value="NZ_RZNY01000023.1"/>
</dbReference>
<dbReference type="OrthoDB" id="1737154at2"/>
<keyword evidence="2" id="KW-1185">Reference proteome</keyword>
<accession>A0A433Y402</accession>
<evidence type="ECO:0000313" key="2">
    <source>
        <dbReference type="Proteomes" id="UP000279446"/>
    </source>
</evidence>
<comment type="caution">
    <text evidence="1">The sequence shown here is derived from an EMBL/GenBank/DDBJ whole genome shotgun (WGS) entry which is preliminary data.</text>
</comment>
<gene>
    <name evidence="1" type="ORF">EJP82_21510</name>
</gene>
<name>A0A433Y402_9BACL</name>
<sequence length="530" mass="62293">MIKELKPNYGDEYSWHEVNCFFRAWSIVLQSYHASYFDNFLQAMFLNWTFFPESIAETEHDDFMLESNANVLSPLFNVQAEKVFYKNQYQFHELIRTSLNQKHRLIIPGDVFNIYYNAAYRTKHGEHYFILKGCDQQTGRYYILDNLHVKNGSSTLYEDFLIPWDVLYDSSQLFFENFQPTSEPYFWSTSELSPHHTNNSRLVFQANLYILNKYINQYKDHQFESMLSNQDSKAEQIQKFFMKFNHKNTYFKILKSVFKTLEIDTTTFDELIASFNELKSKIPIILAGSGSSSELFAQYTLLERNILLHMHGLITEYLNTAQSQENTVQQISLEEAVMLNASGVNLQMEKEQITIHHSATLKTDTWIAENDAFQILWRDDKSNVGYESGDIDLIEVEIENRSDPGLPFQSGIIIVYDHETLLFGGIQNIGISLFVPQRQADYCVKEMKNLVPSLKLKIRKDREKGLLLYYKNPRDIEYRLFYENGFSPDFTEIGIFSRTWEPIDHTTVFTNLTVYNHNLIMKGRDEHVRI</sequence>
<organism evidence="1 2">
    <name type="scientific">Paenibacillus anaericanus</name>
    <dbReference type="NCBI Taxonomy" id="170367"/>
    <lineage>
        <taxon>Bacteria</taxon>
        <taxon>Bacillati</taxon>
        <taxon>Bacillota</taxon>
        <taxon>Bacilli</taxon>
        <taxon>Bacillales</taxon>
        <taxon>Paenibacillaceae</taxon>
        <taxon>Paenibacillus</taxon>
    </lineage>
</organism>